<keyword evidence="1" id="KW-1133">Transmembrane helix</keyword>
<organism evidence="2 3">
    <name type="scientific">Fusarium napiforme</name>
    <dbReference type="NCBI Taxonomy" id="42672"/>
    <lineage>
        <taxon>Eukaryota</taxon>
        <taxon>Fungi</taxon>
        <taxon>Dikarya</taxon>
        <taxon>Ascomycota</taxon>
        <taxon>Pezizomycotina</taxon>
        <taxon>Sordariomycetes</taxon>
        <taxon>Hypocreomycetidae</taxon>
        <taxon>Hypocreales</taxon>
        <taxon>Nectriaceae</taxon>
        <taxon>Fusarium</taxon>
        <taxon>Fusarium fujikuroi species complex</taxon>
    </lineage>
</organism>
<reference evidence="2 3" key="1">
    <citation type="submission" date="2020-05" db="EMBL/GenBank/DDBJ databases">
        <title>Identification and distribution of gene clusters putatively required for synthesis of sphingolipid metabolism inhibitors in phylogenetically diverse species of the filamentous fungus Fusarium.</title>
        <authorList>
            <person name="Kim H.-S."/>
            <person name="Busman M."/>
            <person name="Brown D.W."/>
            <person name="Divon H."/>
            <person name="Uhlig S."/>
            <person name="Proctor R.H."/>
        </authorList>
    </citation>
    <scope>NUCLEOTIDE SEQUENCE [LARGE SCALE GENOMIC DNA]</scope>
    <source>
        <strain evidence="2 3">NRRL 25196</strain>
    </source>
</reference>
<evidence type="ECO:0000256" key="1">
    <source>
        <dbReference type="SAM" id="Phobius"/>
    </source>
</evidence>
<evidence type="ECO:0000313" key="3">
    <source>
        <dbReference type="Proteomes" id="UP000574317"/>
    </source>
</evidence>
<proteinExistence type="predicted"/>
<comment type="caution">
    <text evidence="2">The sequence shown here is derived from an EMBL/GenBank/DDBJ whole genome shotgun (WGS) entry which is preliminary data.</text>
</comment>
<feature type="transmembrane region" description="Helical" evidence="1">
    <location>
        <begin position="100"/>
        <end position="121"/>
    </location>
</feature>
<accession>A0A8H5K367</accession>
<feature type="transmembrane region" description="Helical" evidence="1">
    <location>
        <begin position="7"/>
        <end position="33"/>
    </location>
</feature>
<gene>
    <name evidence="2" type="ORF">FNAPI_1996</name>
</gene>
<protein>
    <submittedName>
        <fullName evidence="2">40S ribosomal s10 protein</fullName>
    </submittedName>
</protein>
<dbReference type="EMBL" id="JAAOAO010000069">
    <property type="protein sequence ID" value="KAF5564800.1"/>
    <property type="molecule type" value="Genomic_DNA"/>
</dbReference>
<keyword evidence="1" id="KW-0472">Membrane</keyword>
<keyword evidence="1" id="KW-0812">Transmembrane</keyword>
<feature type="transmembrane region" description="Helical" evidence="1">
    <location>
        <begin position="69"/>
        <end position="88"/>
    </location>
</feature>
<dbReference type="AlphaFoldDB" id="A0A8H5K367"/>
<evidence type="ECO:0000313" key="2">
    <source>
        <dbReference type="EMBL" id="KAF5564800.1"/>
    </source>
</evidence>
<dbReference type="Proteomes" id="UP000574317">
    <property type="component" value="Unassembled WGS sequence"/>
</dbReference>
<name>A0A8H5K367_9HYPO</name>
<sequence>MAFVRPLLYVALGLLMVVSIIELSFISSMVGWLHGNASGTFSFEYRGTRHTLKGEPANLIVDQGHTSNGAAGTAFVLIGCGGIIALILRNRQNSGKFSRFFYNTWLLFNVLSLLLILTALIHTLVVTNNHNGQRINPGVAAGLDVDEKYPLQSWTPQNWFSAFLKLDLTNSNERNDIEHHLRLMRGWQYNLIPFFIIHLAETGLALWDAMLRPKEPVPAYAPPKHTV</sequence>
<keyword evidence="3" id="KW-1185">Reference proteome</keyword>